<dbReference type="VEuPathDB" id="FungiDB:ASPBRDRAFT_138600"/>
<evidence type="ECO:0000313" key="2">
    <source>
        <dbReference type="Proteomes" id="UP000184499"/>
    </source>
</evidence>
<organism evidence="1 2">
    <name type="scientific">Aspergillus brasiliensis (strain CBS 101740 / IMI 381727 / IBT 21946)</name>
    <dbReference type="NCBI Taxonomy" id="767769"/>
    <lineage>
        <taxon>Eukaryota</taxon>
        <taxon>Fungi</taxon>
        <taxon>Dikarya</taxon>
        <taxon>Ascomycota</taxon>
        <taxon>Pezizomycotina</taxon>
        <taxon>Eurotiomycetes</taxon>
        <taxon>Eurotiomycetidae</taxon>
        <taxon>Eurotiales</taxon>
        <taxon>Aspergillaceae</taxon>
        <taxon>Aspergillus</taxon>
        <taxon>Aspergillus subgen. Circumdati</taxon>
    </lineage>
</organism>
<sequence>MFARNAHNAASPSCSMAVTCAKGKLPNSDIGERTHSGISETESIEYDINCASPETLPTIPSSFTTTFYLAYPPPHISSPFRHMKPRLLLQLLQQAARKNRLHPVFEVLLTAPMGLQYRQTKVHCRSGDIILVRGDYYSDCTLPDGSRAEYSGDEEGEDEPAGKTNVIAVIRDQRKTHAGQDSRGRASDNDSCPVRFFFSCGAIWEAITAQNGNHYQLVAVESGENNVNGDLKLISWKRECLSYANGGNELQKDVKFRLRIVNGDFQDIPIVATATMESIQITFHSQRYDDLKSPLSFRSSSLLQSISNARSRLPITRDNPFGSLDVTFSEPLYLLCLVLTSAVWVASSEGWLSL</sequence>
<protein>
    <submittedName>
        <fullName evidence="1">Uncharacterized protein</fullName>
    </submittedName>
</protein>
<proteinExistence type="predicted"/>
<dbReference type="EMBL" id="KV878701">
    <property type="protein sequence ID" value="OJJ66146.1"/>
    <property type="molecule type" value="Genomic_DNA"/>
</dbReference>
<dbReference type="AlphaFoldDB" id="A0A1L9U380"/>
<keyword evidence="2" id="KW-1185">Reference proteome</keyword>
<evidence type="ECO:0000313" key="1">
    <source>
        <dbReference type="EMBL" id="OJJ66146.1"/>
    </source>
</evidence>
<gene>
    <name evidence="1" type="ORF">ASPBRDRAFT_138600</name>
</gene>
<accession>A0A1L9U380</accession>
<reference evidence="2" key="1">
    <citation type="journal article" date="2017" name="Genome Biol.">
        <title>Comparative genomics reveals high biological diversity and specific adaptations in the industrially and medically important fungal genus Aspergillus.</title>
        <authorList>
            <person name="de Vries R.P."/>
            <person name="Riley R."/>
            <person name="Wiebenga A."/>
            <person name="Aguilar-Osorio G."/>
            <person name="Amillis S."/>
            <person name="Uchima C.A."/>
            <person name="Anderluh G."/>
            <person name="Asadollahi M."/>
            <person name="Askin M."/>
            <person name="Barry K."/>
            <person name="Battaglia E."/>
            <person name="Bayram O."/>
            <person name="Benocci T."/>
            <person name="Braus-Stromeyer S.A."/>
            <person name="Caldana C."/>
            <person name="Canovas D."/>
            <person name="Cerqueira G.C."/>
            <person name="Chen F."/>
            <person name="Chen W."/>
            <person name="Choi C."/>
            <person name="Clum A."/>
            <person name="Dos Santos R.A."/>
            <person name="Damasio A.R."/>
            <person name="Diallinas G."/>
            <person name="Emri T."/>
            <person name="Fekete E."/>
            <person name="Flipphi M."/>
            <person name="Freyberg S."/>
            <person name="Gallo A."/>
            <person name="Gournas C."/>
            <person name="Habgood R."/>
            <person name="Hainaut M."/>
            <person name="Harispe M.L."/>
            <person name="Henrissat B."/>
            <person name="Hilden K.S."/>
            <person name="Hope R."/>
            <person name="Hossain A."/>
            <person name="Karabika E."/>
            <person name="Karaffa L."/>
            <person name="Karanyi Z."/>
            <person name="Krasevec N."/>
            <person name="Kuo A."/>
            <person name="Kusch H."/>
            <person name="LaButti K."/>
            <person name="Lagendijk E.L."/>
            <person name="Lapidus A."/>
            <person name="Levasseur A."/>
            <person name="Lindquist E."/>
            <person name="Lipzen A."/>
            <person name="Logrieco A.F."/>
            <person name="MacCabe A."/>
            <person name="Maekelae M.R."/>
            <person name="Malavazi I."/>
            <person name="Melin P."/>
            <person name="Meyer V."/>
            <person name="Mielnichuk N."/>
            <person name="Miskei M."/>
            <person name="Molnar A.P."/>
            <person name="Mule G."/>
            <person name="Ngan C.Y."/>
            <person name="Orejas M."/>
            <person name="Orosz E."/>
            <person name="Ouedraogo J.P."/>
            <person name="Overkamp K.M."/>
            <person name="Park H.-S."/>
            <person name="Perrone G."/>
            <person name="Piumi F."/>
            <person name="Punt P.J."/>
            <person name="Ram A.F."/>
            <person name="Ramon A."/>
            <person name="Rauscher S."/>
            <person name="Record E."/>
            <person name="Riano-Pachon D.M."/>
            <person name="Robert V."/>
            <person name="Roehrig J."/>
            <person name="Ruller R."/>
            <person name="Salamov A."/>
            <person name="Salih N.S."/>
            <person name="Samson R.A."/>
            <person name="Sandor E."/>
            <person name="Sanguinetti M."/>
            <person name="Schuetze T."/>
            <person name="Sepcic K."/>
            <person name="Shelest E."/>
            <person name="Sherlock G."/>
            <person name="Sophianopoulou V."/>
            <person name="Squina F.M."/>
            <person name="Sun H."/>
            <person name="Susca A."/>
            <person name="Todd R.B."/>
            <person name="Tsang A."/>
            <person name="Unkles S.E."/>
            <person name="van de Wiele N."/>
            <person name="van Rossen-Uffink D."/>
            <person name="Oliveira J.V."/>
            <person name="Vesth T.C."/>
            <person name="Visser J."/>
            <person name="Yu J.-H."/>
            <person name="Zhou M."/>
            <person name="Andersen M.R."/>
            <person name="Archer D.B."/>
            <person name="Baker S.E."/>
            <person name="Benoit I."/>
            <person name="Brakhage A.A."/>
            <person name="Braus G.H."/>
            <person name="Fischer R."/>
            <person name="Frisvad J.C."/>
            <person name="Goldman G.H."/>
            <person name="Houbraken J."/>
            <person name="Oakley B."/>
            <person name="Pocsi I."/>
            <person name="Scazzocchio C."/>
            <person name="Seiboth B."/>
            <person name="vanKuyk P.A."/>
            <person name="Wortman J."/>
            <person name="Dyer P.S."/>
            <person name="Grigoriev I.V."/>
        </authorList>
    </citation>
    <scope>NUCLEOTIDE SEQUENCE [LARGE SCALE GENOMIC DNA]</scope>
    <source>
        <strain evidence="2">CBS 101740 / IMI 381727 / IBT 21946</strain>
    </source>
</reference>
<dbReference type="RefSeq" id="XP_067473396.1">
    <property type="nucleotide sequence ID" value="XM_067619009.1"/>
</dbReference>
<dbReference type="GeneID" id="93571497"/>
<dbReference type="Proteomes" id="UP000184499">
    <property type="component" value="Unassembled WGS sequence"/>
</dbReference>
<dbReference type="OrthoDB" id="10442414at2759"/>
<dbReference type="STRING" id="767769.A0A1L9U380"/>
<name>A0A1L9U380_ASPBC</name>